<gene>
    <name evidence="5" type="ORF">FOC4_g10000946</name>
</gene>
<evidence type="ECO:0000256" key="1">
    <source>
        <dbReference type="ARBA" id="ARBA00004123"/>
    </source>
</evidence>
<feature type="non-terminal residue" evidence="5">
    <location>
        <position position="1"/>
    </location>
</feature>
<dbReference type="CDD" id="cd12148">
    <property type="entry name" value="fungal_TF_MHR"/>
    <property type="match status" value="1"/>
</dbReference>
<dbReference type="PANTHER" id="PTHR31001">
    <property type="entry name" value="UNCHARACTERIZED TRANSCRIPTIONAL REGULATORY PROTEIN"/>
    <property type="match status" value="1"/>
</dbReference>
<reference evidence="6" key="2">
    <citation type="journal article" date="2014" name="PLoS ONE">
        <title>Genome and Transcriptome Analysis of the Fungal Pathogen Fusarium oxysporum f. sp. cubense Causing Banana Vascular Wilt Disease.</title>
        <authorList>
            <person name="Guo L."/>
            <person name="Han L."/>
            <person name="Yang L."/>
            <person name="Zeng H."/>
            <person name="Fan D."/>
            <person name="Zhu Y."/>
            <person name="Feng Y."/>
            <person name="Wang G."/>
            <person name="Peng C."/>
            <person name="Jiang X."/>
            <person name="Zhou D."/>
            <person name="Ni P."/>
            <person name="Liang C."/>
            <person name="Liu L."/>
            <person name="Wang J."/>
            <person name="Mao C."/>
            <person name="Fang X."/>
            <person name="Peng M."/>
            <person name="Huang J."/>
        </authorList>
    </citation>
    <scope>NUCLEOTIDE SEQUENCE [LARGE SCALE GENOMIC DNA]</scope>
    <source>
        <strain evidence="6">race 4</strain>
    </source>
</reference>
<dbReference type="PANTHER" id="PTHR31001:SF84">
    <property type="entry name" value="FUNGAL SPECIFIC TRANSCRIPTION FACTOR"/>
    <property type="match status" value="1"/>
</dbReference>
<keyword evidence="2" id="KW-0539">Nucleus</keyword>
<evidence type="ECO:0000313" key="6">
    <source>
        <dbReference type="Proteomes" id="UP000016929"/>
    </source>
</evidence>
<dbReference type="GO" id="GO:0003677">
    <property type="term" value="F:DNA binding"/>
    <property type="evidence" value="ECO:0007669"/>
    <property type="project" value="InterPro"/>
</dbReference>
<feature type="transmembrane region" description="Helical" evidence="3">
    <location>
        <begin position="38"/>
        <end position="63"/>
    </location>
</feature>
<keyword evidence="3" id="KW-0472">Membrane</keyword>
<comment type="subcellular location">
    <subcellularLocation>
        <location evidence="1">Nucleus</location>
    </subcellularLocation>
</comment>
<dbReference type="SMART" id="SM00906">
    <property type="entry name" value="Fungal_trans"/>
    <property type="match status" value="1"/>
</dbReference>
<keyword evidence="6" id="KW-1185">Reference proteome</keyword>
<dbReference type="OrthoDB" id="5344325at2759"/>
<dbReference type="Proteomes" id="UP000016929">
    <property type="component" value="Unassembled WGS sequence"/>
</dbReference>
<feature type="domain" description="Xylanolytic transcriptional activator regulatory" evidence="4">
    <location>
        <begin position="279"/>
        <end position="352"/>
    </location>
</feature>
<dbReference type="GO" id="GO:0005634">
    <property type="term" value="C:nucleus"/>
    <property type="evidence" value="ECO:0007669"/>
    <property type="project" value="UniProtKB-SubCell"/>
</dbReference>
<evidence type="ECO:0000256" key="2">
    <source>
        <dbReference type="ARBA" id="ARBA00023242"/>
    </source>
</evidence>
<dbReference type="Pfam" id="PF04082">
    <property type="entry name" value="Fungal_trans"/>
    <property type="match status" value="1"/>
</dbReference>
<protein>
    <submittedName>
        <fullName evidence="5">Putative transcriptional regulatory protein C3C7.04</fullName>
    </submittedName>
</protein>
<name>N1S8E8_FUSC4</name>
<accession>N1S8E8</accession>
<dbReference type="EMBL" id="KB726209">
    <property type="protein sequence ID" value="EMT74484.1"/>
    <property type="molecule type" value="Genomic_DNA"/>
</dbReference>
<evidence type="ECO:0000313" key="5">
    <source>
        <dbReference type="EMBL" id="EMT74484.1"/>
    </source>
</evidence>
<dbReference type="InterPro" id="IPR050613">
    <property type="entry name" value="Sec_Metabolite_Reg"/>
</dbReference>
<keyword evidence="3" id="KW-1133">Transmembrane helix</keyword>
<sequence>RIAVAIILGLAVQCGQVFFYLMIVLGSIDIDDPEEQNLINGALTISCYGITILGVTSVLRFGWRTILFRALERQSPGQKKRPIDTGIRKETVEDESGDEMDEAQVLQVLGYGSESFFSRICIQAKKERIPPSQLRIDPNSCPQLRHVLDVLPTRSFMDSLVKNFFDNVNFHYYIIYPSSFLDDYRDWWTDRISGDPIKLQWTCLLTVICACSAQYLSTELQGKLEHELGEKTQTLTERYHRVSRELYNIIPPGRSHLHSVQYLLHSCYWYKSEARFTECWYSLSAAIREAQEIGIHQEISMLDISDFEREMYRRVWCVLDTWDWQMSALLSRPLMIDRTCCKVGLPELTLEGTTPSPLLHLRLQSELIRKLFNRFGPTRNVVESVDIQEYQKMLEDWMMKFPPIFDLDNPDYSQDTLCPWIPLHRHYIHTMGYSMILDPLRVRLATSIDTKTASKAEVQIRTDGIDYALKLMAVLRGFFNHVWPRDAKFHFVIFSIFDTSALYSSILVHDEDGSVPKRQEMLDSFDMAVDMIKHLRTIAPNFQLYNKILHRLRLKVRGKVSMNPEVTEPPRKCLKYTVSKSTSLLPDICAAPSTIPTCHSQSPAVGSHNEEYTASVAQVTNVGLGPDPLAQPNHGTNSVHEASIVGQPPMVQSSMSKNIQSLSNLDDGSVEQAMFASISEEELGNLAELWRWQDLDLGLIDHLDP</sequence>
<keyword evidence="3" id="KW-0812">Transmembrane</keyword>
<dbReference type="AlphaFoldDB" id="N1S8E8"/>
<dbReference type="STRING" id="1229665.N1S8E8"/>
<dbReference type="GO" id="GO:0006351">
    <property type="term" value="P:DNA-templated transcription"/>
    <property type="evidence" value="ECO:0007669"/>
    <property type="project" value="InterPro"/>
</dbReference>
<dbReference type="GO" id="GO:0008270">
    <property type="term" value="F:zinc ion binding"/>
    <property type="evidence" value="ECO:0007669"/>
    <property type="project" value="InterPro"/>
</dbReference>
<evidence type="ECO:0000256" key="3">
    <source>
        <dbReference type="SAM" id="Phobius"/>
    </source>
</evidence>
<evidence type="ECO:0000259" key="4">
    <source>
        <dbReference type="SMART" id="SM00906"/>
    </source>
</evidence>
<dbReference type="HOGENOM" id="CLU_012800_1_1_1"/>
<proteinExistence type="predicted"/>
<dbReference type="InterPro" id="IPR007219">
    <property type="entry name" value="XnlR_reg_dom"/>
</dbReference>
<reference evidence="6" key="1">
    <citation type="submission" date="2012-09" db="EMBL/GenBank/DDBJ databases">
        <title>Genome sequencing and comparative transcriptomics of race 1 and race 4 of banana pathogen: Fusarium oxysporum f. sp. cubense.</title>
        <authorList>
            <person name="Fang X."/>
            <person name="Huang J."/>
        </authorList>
    </citation>
    <scope>NUCLEOTIDE SEQUENCE [LARGE SCALE GENOMIC DNA]</scope>
    <source>
        <strain evidence="6">race 4</strain>
    </source>
</reference>
<organism evidence="5 6">
    <name type="scientific">Fusarium oxysporum f. sp. cubense (strain race 4)</name>
    <name type="common">Panama disease fungus</name>
    <dbReference type="NCBI Taxonomy" id="2502994"/>
    <lineage>
        <taxon>Eukaryota</taxon>
        <taxon>Fungi</taxon>
        <taxon>Dikarya</taxon>
        <taxon>Ascomycota</taxon>
        <taxon>Pezizomycotina</taxon>
        <taxon>Sordariomycetes</taxon>
        <taxon>Hypocreomycetidae</taxon>
        <taxon>Hypocreales</taxon>
        <taxon>Nectriaceae</taxon>
        <taxon>Fusarium</taxon>
        <taxon>Fusarium oxysporum species complex</taxon>
    </lineage>
</organism>